<evidence type="ECO:0000256" key="1">
    <source>
        <dbReference type="SAM" id="MobiDB-lite"/>
    </source>
</evidence>
<dbReference type="AlphaFoldDB" id="A0A444YYP4"/>
<evidence type="ECO:0000313" key="2">
    <source>
        <dbReference type="EMBL" id="RYR07050.1"/>
    </source>
</evidence>
<reference evidence="2 3" key="1">
    <citation type="submission" date="2019-01" db="EMBL/GenBank/DDBJ databases">
        <title>Sequencing of cultivated peanut Arachis hypogaea provides insights into genome evolution and oil improvement.</title>
        <authorList>
            <person name="Chen X."/>
        </authorList>
    </citation>
    <scope>NUCLEOTIDE SEQUENCE [LARGE SCALE GENOMIC DNA]</scope>
    <source>
        <strain evidence="3">cv. Fuhuasheng</strain>
        <tissue evidence="2">Leaves</tissue>
    </source>
</reference>
<dbReference type="InterPro" id="IPR036691">
    <property type="entry name" value="Endo/exonu/phosph_ase_sf"/>
</dbReference>
<comment type="caution">
    <text evidence="2">The sequence shown here is derived from an EMBL/GenBank/DDBJ whole genome shotgun (WGS) entry which is preliminary data.</text>
</comment>
<dbReference type="Proteomes" id="UP000289738">
    <property type="component" value="Chromosome B05"/>
</dbReference>
<dbReference type="PANTHER" id="PTHR33710:SF62">
    <property type="entry name" value="DUF4283 DOMAIN PROTEIN"/>
    <property type="match status" value="1"/>
</dbReference>
<feature type="region of interest" description="Disordered" evidence="1">
    <location>
        <begin position="161"/>
        <end position="207"/>
    </location>
</feature>
<name>A0A444YYP4_ARAHY</name>
<organism evidence="2 3">
    <name type="scientific">Arachis hypogaea</name>
    <name type="common">Peanut</name>
    <dbReference type="NCBI Taxonomy" id="3818"/>
    <lineage>
        <taxon>Eukaryota</taxon>
        <taxon>Viridiplantae</taxon>
        <taxon>Streptophyta</taxon>
        <taxon>Embryophyta</taxon>
        <taxon>Tracheophyta</taxon>
        <taxon>Spermatophyta</taxon>
        <taxon>Magnoliopsida</taxon>
        <taxon>eudicotyledons</taxon>
        <taxon>Gunneridae</taxon>
        <taxon>Pentapetalae</taxon>
        <taxon>rosids</taxon>
        <taxon>fabids</taxon>
        <taxon>Fabales</taxon>
        <taxon>Fabaceae</taxon>
        <taxon>Papilionoideae</taxon>
        <taxon>50 kb inversion clade</taxon>
        <taxon>dalbergioids sensu lato</taxon>
        <taxon>Dalbergieae</taxon>
        <taxon>Pterocarpus clade</taxon>
        <taxon>Arachis</taxon>
    </lineage>
</organism>
<dbReference type="SUPFAM" id="SSF56219">
    <property type="entry name" value="DNase I-like"/>
    <property type="match status" value="1"/>
</dbReference>
<accession>A0A444YYP4</accession>
<feature type="compositionally biased region" description="Basic and acidic residues" evidence="1">
    <location>
        <begin position="168"/>
        <end position="200"/>
    </location>
</feature>
<evidence type="ECO:0008006" key="4">
    <source>
        <dbReference type="Google" id="ProtNLM"/>
    </source>
</evidence>
<dbReference type="Gene3D" id="3.60.10.10">
    <property type="entry name" value="Endonuclease/exonuclease/phosphatase"/>
    <property type="match status" value="1"/>
</dbReference>
<sequence length="235" mass="27267">MGQHEKQGGNPVTFSQVEGFREAIQTNDLLDLGFVGHSFTWTNGKGGESNIQERLDRAMATMTWKESYPKTVVQHLNRYKSDHSPILVDMEGDQGRRRKISHRYRFEECWLRDENCEKIVKKAWERSDQQVYMKLRQCGEKLYKWGEENFGDITKKIRLEGKRKKERKGKERRGGTVRREGRRKERAVHAEPPCEERESRASSSLAWSSPFVSRRVAASHVQLAAVASPSEARTE</sequence>
<keyword evidence="3" id="KW-1185">Reference proteome</keyword>
<gene>
    <name evidence="2" type="ORF">Ahy_B05g074367</name>
</gene>
<dbReference type="PANTHER" id="PTHR33710">
    <property type="entry name" value="BNAC02G09200D PROTEIN"/>
    <property type="match status" value="1"/>
</dbReference>
<dbReference type="EMBL" id="SDMP01000015">
    <property type="protein sequence ID" value="RYR07050.1"/>
    <property type="molecule type" value="Genomic_DNA"/>
</dbReference>
<proteinExistence type="predicted"/>
<protein>
    <recommendedName>
        <fullName evidence="4">Endonuclease/exonuclease/phosphatase domain-containing protein</fullName>
    </recommendedName>
</protein>
<evidence type="ECO:0000313" key="3">
    <source>
        <dbReference type="Proteomes" id="UP000289738"/>
    </source>
</evidence>
<dbReference type="STRING" id="3818.A0A444YYP4"/>